<organism evidence="2 3">
    <name type="scientific">Lasiosphaeris hirsuta</name>
    <dbReference type="NCBI Taxonomy" id="260670"/>
    <lineage>
        <taxon>Eukaryota</taxon>
        <taxon>Fungi</taxon>
        <taxon>Dikarya</taxon>
        <taxon>Ascomycota</taxon>
        <taxon>Pezizomycotina</taxon>
        <taxon>Sordariomycetes</taxon>
        <taxon>Sordariomycetidae</taxon>
        <taxon>Sordariales</taxon>
        <taxon>Lasiosphaeriaceae</taxon>
        <taxon>Lasiosphaeris</taxon>
    </lineage>
</organism>
<protein>
    <submittedName>
        <fullName evidence="2">Uncharacterized protein</fullName>
    </submittedName>
</protein>
<gene>
    <name evidence="2" type="ORF">B0H67DRAFT_640843</name>
</gene>
<sequence>MSSAKRPATATAGKPPVKKKAATKTAKASKEESSDDEISYNHKKHIDEAIKLIRDKGDENYGEQEENAIAKAICWSGAGQPASNHLVWRHGHKALNWFKAQMTRESIFHIIYDATQALPPVEWMQAAHVIANDSSRAFADTLKATEMGSMWKAKGRRVMGLWYNYYQMWVDGEGLPQDLRSLMEAEAHLVQDFHLHQAKHEVLKPSKILYWSNMVHGQCNLREKPWNKLTAWEQETRTRGETARANRIKLHRQYLGLPAEESATKRQTSENPKDISKMPDMAILVTTSDIPAKAAAVGGVIVQTATTNNTPTKVFGDAILQTSSTTRSGKRASLEGLVDESPSPTPASEQEKKETDNNSGQPGDKPYTELVELVEKQAVAIGELQSMVGFMQKELALACGHVRRHEATFEEVEWMIHNAVDVQQAAKIIQGCIARGREGTAATTKQELVTRLSNYRFKYGNPG</sequence>
<evidence type="ECO:0000256" key="1">
    <source>
        <dbReference type="SAM" id="MobiDB-lite"/>
    </source>
</evidence>
<proteinExistence type="predicted"/>
<keyword evidence="3" id="KW-1185">Reference proteome</keyword>
<comment type="caution">
    <text evidence="2">The sequence shown here is derived from an EMBL/GenBank/DDBJ whole genome shotgun (WGS) entry which is preliminary data.</text>
</comment>
<dbReference type="Proteomes" id="UP001172102">
    <property type="component" value="Unassembled WGS sequence"/>
</dbReference>
<feature type="region of interest" description="Disordered" evidence="1">
    <location>
        <begin position="324"/>
        <end position="366"/>
    </location>
</feature>
<accession>A0AA40AYF9</accession>
<name>A0AA40AYF9_9PEZI</name>
<evidence type="ECO:0000313" key="3">
    <source>
        <dbReference type="Proteomes" id="UP001172102"/>
    </source>
</evidence>
<feature type="region of interest" description="Disordered" evidence="1">
    <location>
        <begin position="1"/>
        <end position="40"/>
    </location>
</feature>
<evidence type="ECO:0000313" key="2">
    <source>
        <dbReference type="EMBL" id="KAK0724273.1"/>
    </source>
</evidence>
<dbReference type="AlphaFoldDB" id="A0AA40AYF9"/>
<reference evidence="2" key="1">
    <citation type="submission" date="2023-06" db="EMBL/GenBank/DDBJ databases">
        <title>Genome-scale phylogeny and comparative genomics of the fungal order Sordariales.</title>
        <authorList>
            <consortium name="Lawrence Berkeley National Laboratory"/>
            <person name="Hensen N."/>
            <person name="Bonometti L."/>
            <person name="Westerberg I."/>
            <person name="Brannstrom I.O."/>
            <person name="Guillou S."/>
            <person name="Cros-Aarteil S."/>
            <person name="Calhoun S."/>
            <person name="Haridas S."/>
            <person name="Kuo A."/>
            <person name="Mondo S."/>
            <person name="Pangilinan J."/>
            <person name="Riley R."/>
            <person name="Labutti K."/>
            <person name="Andreopoulos B."/>
            <person name="Lipzen A."/>
            <person name="Chen C."/>
            <person name="Yanf M."/>
            <person name="Daum C."/>
            <person name="Ng V."/>
            <person name="Clum A."/>
            <person name="Steindorff A."/>
            <person name="Ohm R."/>
            <person name="Martin F."/>
            <person name="Silar P."/>
            <person name="Natvig D."/>
            <person name="Lalanne C."/>
            <person name="Gautier V."/>
            <person name="Ament-Velasquez S.L."/>
            <person name="Kruys A."/>
            <person name="Hutchinson M.I."/>
            <person name="Powell A.J."/>
            <person name="Barry K."/>
            <person name="Miller A.N."/>
            <person name="Grigoriev I.V."/>
            <person name="Debuchy R."/>
            <person name="Gladieux P."/>
            <person name="Thoren M.H."/>
            <person name="Johannesson H."/>
        </authorList>
    </citation>
    <scope>NUCLEOTIDE SEQUENCE</scope>
    <source>
        <strain evidence="2">SMH4607-1</strain>
    </source>
</reference>
<dbReference type="EMBL" id="JAUKUA010000002">
    <property type="protein sequence ID" value="KAK0724273.1"/>
    <property type="molecule type" value="Genomic_DNA"/>
</dbReference>